<gene>
    <name evidence="2" type="ORF">DNX30_15705</name>
    <name evidence="1" type="ORF">HL601_21135</name>
</gene>
<protein>
    <submittedName>
        <fullName evidence="2">Uncharacterized protein</fullName>
    </submittedName>
</protein>
<dbReference type="GO" id="GO:0003676">
    <property type="term" value="F:nucleic acid binding"/>
    <property type="evidence" value="ECO:0007669"/>
    <property type="project" value="InterPro"/>
</dbReference>
<sequence length="189" mass="20901">MSKKISVVGVDPSMSNFGLAVGTLDLETDELEIHGLTLVETKAGSNKKTVRVNSDDLRRASEIWRVAKPIIDKANMVFCELPVGSQSSRSQTSYGICIGVLACVDKPLIQVTPNEIKHFVGNKLTTSKEEIIQWATKKHPKAPWLRRKQSGQDVLVNKNEHLADAVAAIHTGMQTDQFRQVRDVLKSLI</sequence>
<evidence type="ECO:0000313" key="2">
    <source>
        <dbReference type="EMBL" id="MJL94182.1"/>
    </source>
</evidence>
<dbReference type="EMBL" id="RTJF01000017">
    <property type="protein sequence ID" value="MJL94182.1"/>
    <property type="molecule type" value="Genomic_DNA"/>
</dbReference>
<evidence type="ECO:0000313" key="1">
    <source>
        <dbReference type="EMBL" id="HAJ0998070.1"/>
    </source>
</evidence>
<comment type="caution">
    <text evidence="2">The sequence shown here is derived from an EMBL/GenBank/DDBJ whole genome shotgun (WGS) entry which is preliminary data.</text>
</comment>
<dbReference type="RefSeq" id="WP_022644977.1">
    <property type="nucleotide sequence ID" value="NZ_BLJC01000031.1"/>
</dbReference>
<reference evidence="1" key="3">
    <citation type="submission" date="2019-09" db="EMBL/GenBank/DDBJ databases">
        <authorList>
            <consortium name="NCBI Pathogen Detection Project"/>
        </authorList>
    </citation>
    <scope>NUCLEOTIDE SEQUENCE</scope>
    <source>
        <strain evidence="1">EC00605</strain>
    </source>
</reference>
<reference evidence="1" key="1">
    <citation type="journal article" date="2018" name="Genome Biol.">
        <title>SKESA: strategic k-mer extension for scrupulous assemblies.</title>
        <authorList>
            <person name="Souvorov A."/>
            <person name="Agarwala R."/>
            <person name="Lipman D.J."/>
        </authorList>
    </citation>
    <scope>NUCLEOTIDE SEQUENCE [LARGE SCALE GENOMIC DNA]</scope>
    <source>
        <strain evidence="1">EC00605</strain>
    </source>
</reference>
<proteinExistence type="predicted"/>
<dbReference type="AlphaFoldDB" id="A0A0K3X4D2"/>
<accession>A0A0K3X4D2</accession>
<dbReference type="EMBL" id="DABGZR010000032">
    <property type="protein sequence ID" value="HAJ0998070.1"/>
    <property type="molecule type" value="Genomic_DNA"/>
</dbReference>
<dbReference type="InterPro" id="IPR036397">
    <property type="entry name" value="RNaseH_sf"/>
</dbReference>
<name>A0A0K3X4D2_ECOLX</name>
<reference evidence="2" key="2">
    <citation type="submission" date="2018-06" db="EMBL/GenBank/DDBJ databases">
        <authorList>
            <person name="Ashton P.M."/>
            <person name="Dallman T."/>
            <person name="Nair S."/>
            <person name="De Pinna E."/>
            <person name="Peters T."/>
            <person name="Grant K."/>
        </authorList>
    </citation>
    <scope>NUCLEOTIDE SEQUENCE [LARGE SCALE GENOMIC DNA]</scope>
    <source>
        <strain evidence="2">462023</strain>
    </source>
</reference>
<dbReference type="Proteomes" id="UP000885382">
    <property type="component" value="Unassembled WGS sequence"/>
</dbReference>
<organism evidence="2">
    <name type="scientific">Escherichia coli</name>
    <dbReference type="NCBI Taxonomy" id="562"/>
    <lineage>
        <taxon>Bacteria</taxon>
        <taxon>Pseudomonadati</taxon>
        <taxon>Pseudomonadota</taxon>
        <taxon>Gammaproteobacteria</taxon>
        <taxon>Enterobacterales</taxon>
        <taxon>Enterobacteriaceae</taxon>
        <taxon>Escherichia</taxon>
    </lineage>
</organism>
<dbReference type="Gene3D" id="3.30.420.10">
    <property type="entry name" value="Ribonuclease H-like superfamily/Ribonuclease H"/>
    <property type="match status" value="1"/>
</dbReference>